<dbReference type="Gene3D" id="1.10.260.40">
    <property type="entry name" value="lambda repressor-like DNA-binding domains"/>
    <property type="match status" value="1"/>
</dbReference>
<dbReference type="Gene3D" id="1.10.10.10">
    <property type="entry name" value="Winged helix-like DNA-binding domain superfamily/Winged helix DNA-binding domain"/>
    <property type="match status" value="1"/>
</dbReference>
<feature type="domain" description="HTH cro/C1-type" evidence="1">
    <location>
        <begin position="14"/>
        <end position="73"/>
    </location>
</feature>
<comment type="caution">
    <text evidence="2">The sequence shown here is derived from an EMBL/GenBank/DDBJ whole genome shotgun (WGS) entry which is preliminary data.</text>
</comment>
<accession>A0A0F9LV55</accession>
<sequence length="372" mass="42961">MKVGIQARAFNYRMRMRRKELGLTQVELGKIAGVHIAYVGGIERLTQFCGRFFTAEDSLNKIAIALDLPFEELFSEDYLEMLRMKIAPRRSTYVWSREIDFRQITASDRSSFLLPSTEEVYEEKDTNDYLARNMAEMLYHEGDRVRVVIEFRFGLGGCGEHTLEETAIEYSKIFGVPIPTRERMRQAQEQGLNHLRHPGYIRKIRGGGEHYFPNELKENEQESRRSMREMIDALSNTITLEFTEPEPEPEPVTLPPPPPEIMPPTWFGEGKREYCALCHTAVMGHHTPEIDVCERCGDFVGYIPERHVGGYSARDAIFQEWNRVLNKDNAGEVFGYIQNKAECCDLYQGHYTVHFLEDDQKEVRDGTTIIGV</sequence>
<dbReference type="SUPFAM" id="SSF47413">
    <property type="entry name" value="lambda repressor-like DNA-binding domains"/>
    <property type="match status" value="1"/>
</dbReference>
<organism evidence="2">
    <name type="scientific">marine sediment metagenome</name>
    <dbReference type="NCBI Taxonomy" id="412755"/>
    <lineage>
        <taxon>unclassified sequences</taxon>
        <taxon>metagenomes</taxon>
        <taxon>ecological metagenomes</taxon>
    </lineage>
</organism>
<proteinExistence type="predicted"/>
<gene>
    <name evidence="2" type="ORF">LCGC14_1169870</name>
</gene>
<dbReference type="InterPro" id="IPR036388">
    <property type="entry name" value="WH-like_DNA-bd_sf"/>
</dbReference>
<dbReference type="InterPro" id="IPR010982">
    <property type="entry name" value="Lambda_DNA-bd_dom_sf"/>
</dbReference>
<evidence type="ECO:0000313" key="2">
    <source>
        <dbReference type="EMBL" id="KKM97263.1"/>
    </source>
</evidence>
<dbReference type="PROSITE" id="PS50943">
    <property type="entry name" value="HTH_CROC1"/>
    <property type="match status" value="1"/>
</dbReference>
<reference evidence="2" key="1">
    <citation type="journal article" date="2015" name="Nature">
        <title>Complex archaea that bridge the gap between prokaryotes and eukaryotes.</title>
        <authorList>
            <person name="Spang A."/>
            <person name="Saw J.H."/>
            <person name="Jorgensen S.L."/>
            <person name="Zaremba-Niedzwiedzka K."/>
            <person name="Martijn J."/>
            <person name="Lind A.E."/>
            <person name="van Eijk R."/>
            <person name="Schleper C."/>
            <person name="Guy L."/>
            <person name="Ettema T.J."/>
        </authorList>
    </citation>
    <scope>NUCLEOTIDE SEQUENCE</scope>
</reference>
<dbReference type="GO" id="GO:0003677">
    <property type="term" value="F:DNA binding"/>
    <property type="evidence" value="ECO:0007669"/>
    <property type="project" value="InterPro"/>
</dbReference>
<dbReference type="EMBL" id="LAZR01005769">
    <property type="protein sequence ID" value="KKM97263.1"/>
    <property type="molecule type" value="Genomic_DNA"/>
</dbReference>
<dbReference type="CDD" id="cd00093">
    <property type="entry name" value="HTH_XRE"/>
    <property type="match status" value="1"/>
</dbReference>
<dbReference type="AlphaFoldDB" id="A0A0F9LV55"/>
<protein>
    <recommendedName>
        <fullName evidence="1">HTH cro/C1-type domain-containing protein</fullName>
    </recommendedName>
</protein>
<evidence type="ECO:0000259" key="1">
    <source>
        <dbReference type="PROSITE" id="PS50943"/>
    </source>
</evidence>
<dbReference type="InterPro" id="IPR001387">
    <property type="entry name" value="Cro/C1-type_HTH"/>
</dbReference>
<dbReference type="SMART" id="SM00530">
    <property type="entry name" value="HTH_XRE"/>
    <property type="match status" value="1"/>
</dbReference>
<name>A0A0F9LV55_9ZZZZ</name>